<reference evidence="2" key="1">
    <citation type="submission" date="2021-01" db="EMBL/GenBank/DDBJ databases">
        <authorList>
            <person name="Corre E."/>
            <person name="Pelletier E."/>
            <person name="Niang G."/>
            <person name="Scheremetjew M."/>
            <person name="Finn R."/>
            <person name="Kale V."/>
            <person name="Holt S."/>
            <person name="Cochrane G."/>
            <person name="Meng A."/>
            <person name="Brown T."/>
            <person name="Cohen L."/>
        </authorList>
    </citation>
    <scope>NUCLEOTIDE SEQUENCE</scope>
    <source>
        <strain evidence="2">CCMP1320</strain>
    </source>
</reference>
<evidence type="ECO:0000313" key="2">
    <source>
        <dbReference type="EMBL" id="CAE0494563.1"/>
    </source>
</evidence>
<feature type="compositionally biased region" description="Polar residues" evidence="1">
    <location>
        <begin position="182"/>
        <end position="202"/>
    </location>
</feature>
<feature type="region of interest" description="Disordered" evidence="1">
    <location>
        <begin position="145"/>
        <end position="246"/>
    </location>
</feature>
<protein>
    <submittedName>
        <fullName evidence="2">Uncharacterized protein</fullName>
    </submittedName>
</protein>
<organism evidence="2">
    <name type="scientific">Dunaliella tertiolecta</name>
    <name type="common">Green alga</name>
    <dbReference type="NCBI Taxonomy" id="3047"/>
    <lineage>
        <taxon>Eukaryota</taxon>
        <taxon>Viridiplantae</taxon>
        <taxon>Chlorophyta</taxon>
        <taxon>core chlorophytes</taxon>
        <taxon>Chlorophyceae</taxon>
        <taxon>CS clade</taxon>
        <taxon>Chlamydomonadales</taxon>
        <taxon>Dunaliellaceae</taxon>
        <taxon>Dunaliella</taxon>
    </lineage>
</organism>
<sequence length="258" mass="27580">MTSEQLSLPQHNQQLQQQQQQQHHQQQQQTPHAVLYPVSGEQGAAVATSNATQLNTSQFPPEQVQQKQHEQLQSISGGDIAAKPLAPAVVLSNPQGRLHQPLGQPPLPSTPLHQPPLPQQQQQQQQAHGLDQQYLQQWLQQQQQQGLPTQTPLEGVQAGTAQAQPTPLHPHPHPQPLPLNAGMQSIPLSQSPSHTASSRQGNAPSQPLPPPPLSASRQGSVLTQPPPPPPPPSTGPAAPKPGDKLVVADPAKLALLFG</sequence>
<proteinExistence type="predicted"/>
<evidence type="ECO:0000256" key="1">
    <source>
        <dbReference type="SAM" id="MobiDB-lite"/>
    </source>
</evidence>
<feature type="compositionally biased region" description="Pro residues" evidence="1">
    <location>
        <begin position="103"/>
        <end position="118"/>
    </location>
</feature>
<feature type="compositionally biased region" description="Pro residues" evidence="1">
    <location>
        <begin position="167"/>
        <end position="177"/>
    </location>
</feature>
<feature type="region of interest" description="Disordered" evidence="1">
    <location>
        <begin position="93"/>
        <end position="131"/>
    </location>
</feature>
<feature type="compositionally biased region" description="Low complexity" evidence="1">
    <location>
        <begin position="1"/>
        <end position="29"/>
    </location>
</feature>
<dbReference type="EMBL" id="HBIP01016476">
    <property type="protein sequence ID" value="CAE0494563.1"/>
    <property type="molecule type" value="Transcribed_RNA"/>
</dbReference>
<gene>
    <name evidence="2" type="ORF">DTER00134_LOCUS9636</name>
</gene>
<feature type="compositionally biased region" description="Pro residues" evidence="1">
    <location>
        <begin position="224"/>
        <end position="234"/>
    </location>
</feature>
<feature type="compositionally biased region" description="Low complexity" evidence="1">
    <location>
        <begin position="119"/>
        <end position="131"/>
    </location>
</feature>
<dbReference type="AlphaFoldDB" id="A0A7S3QW47"/>
<feature type="compositionally biased region" description="Polar residues" evidence="1">
    <location>
        <begin position="47"/>
        <end position="60"/>
    </location>
</feature>
<name>A0A7S3QW47_DUNTE</name>
<feature type="region of interest" description="Disordered" evidence="1">
    <location>
        <begin position="1"/>
        <end position="80"/>
    </location>
</feature>
<accession>A0A7S3QW47</accession>